<keyword evidence="2 6" id="KW-0328">Glycosyltransferase</keyword>
<dbReference type="Proteomes" id="UP001497522">
    <property type="component" value="Chromosome 4"/>
</dbReference>
<keyword evidence="3 6" id="KW-0808">Transferase</keyword>
<comment type="similarity">
    <text evidence="1 6">Belongs to the glycosyltransferase 37 family.</text>
</comment>
<dbReference type="InterPro" id="IPR004938">
    <property type="entry name" value="XG_FTase"/>
</dbReference>
<evidence type="ECO:0000256" key="4">
    <source>
        <dbReference type="ARBA" id="ARBA00023180"/>
    </source>
</evidence>
<name>A0ABP1BGE5_9BRYO</name>
<keyword evidence="6" id="KW-0333">Golgi apparatus</keyword>
<accession>A0ABP1BGE5</accession>
<keyword evidence="7" id="KW-0732">Signal</keyword>
<dbReference type="EC" id="2.4.1.-" evidence="6"/>
<gene>
    <name evidence="8" type="ORF">CSSPJE1EN2_LOCUS16916</name>
</gene>
<evidence type="ECO:0000256" key="5">
    <source>
        <dbReference type="ARBA" id="ARBA00023316"/>
    </source>
</evidence>
<organism evidence="8 9">
    <name type="scientific">Sphagnum jensenii</name>
    <dbReference type="NCBI Taxonomy" id="128206"/>
    <lineage>
        <taxon>Eukaryota</taxon>
        <taxon>Viridiplantae</taxon>
        <taxon>Streptophyta</taxon>
        <taxon>Embryophyta</taxon>
        <taxon>Bryophyta</taxon>
        <taxon>Sphagnophytina</taxon>
        <taxon>Sphagnopsida</taxon>
        <taxon>Sphagnales</taxon>
        <taxon>Sphagnaceae</taxon>
        <taxon>Sphagnum</taxon>
    </lineage>
</organism>
<evidence type="ECO:0000256" key="3">
    <source>
        <dbReference type="ARBA" id="ARBA00022679"/>
    </source>
</evidence>
<keyword evidence="4" id="KW-0325">Glycoprotein</keyword>
<dbReference type="Pfam" id="PF03254">
    <property type="entry name" value="XG_FTase"/>
    <property type="match status" value="1"/>
</dbReference>
<evidence type="ECO:0000256" key="7">
    <source>
        <dbReference type="SAM" id="SignalP"/>
    </source>
</evidence>
<evidence type="ECO:0000313" key="9">
    <source>
        <dbReference type="Proteomes" id="UP001497522"/>
    </source>
</evidence>
<comment type="function">
    <text evidence="6">May be involved in cell wall biosynthesis.</text>
</comment>
<feature type="chain" id="PRO_5045869157" description="Fucosyltransferase" evidence="7">
    <location>
        <begin position="25"/>
        <end position="601"/>
    </location>
</feature>
<evidence type="ECO:0000313" key="8">
    <source>
        <dbReference type="EMBL" id="CAK9874620.1"/>
    </source>
</evidence>
<dbReference type="EMBL" id="OZ023705">
    <property type="protein sequence ID" value="CAK9874620.1"/>
    <property type="molecule type" value="Genomic_DNA"/>
</dbReference>
<protein>
    <recommendedName>
        <fullName evidence="6">Fucosyltransferase</fullName>
        <ecNumber evidence="6">2.4.1.-</ecNumber>
    </recommendedName>
</protein>
<evidence type="ECO:0000256" key="6">
    <source>
        <dbReference type="RuleBase" id="RU367004"/>
    </source>
</evidence>
<dbReference type="PANTHER" id="PTHR31889:SF86">
    <property type="entry name" value="FUCOSYLTRANSFERASE"/>
    <property type="match status" value="1"/>
</dbReference>
<evidence type="ECO:0000256" key="2">
    <source>
        <dbReference type="ARBA" id="ARBA00022676"/>
    </source>
</evidence>
<sequence>MGAKELVILLVCSTVLVCIELVLNTKDFNPQADFQDVVKQAAMQVGVAASRSAVIPAGVLISEAAASEVQQTDSVMAAGALKDLTRKLREAAFRANGGKPVEPLTETVRNEWHKNNPCMSREKLPLRYAARKFVKDLNVSAAWDAVFREYEILHRTCTTKVQLNISHSDLHETDTTSGCDYLVCEPMVNAGLGNRILVAASCMIYAVLTQRVLLLPSSSLVAEVTCEPFEGSSWKMNEGSIGLPVVPKFWASTDQFLSAVDSSMGRSVLKDTVIPDRAIELHAIDFTAEMPIHPDKRFFCSTEQNFLRGVTWLHLTGNNYFLPELFVIPIFRTALEALFPTRMVLTHMLRYSILPGDAVWQRVEQVHTMQPDRTDRRLGVQIPTDQQFEETHSLIKQCALDNGMLPQHGLAASDLNTSLQSTNYSSIEESIPAVQSVIESPGNVNRTTVFIASLYDNFEVSLRSDYLRNPPANGENVTVVKLSNRLEQTLNSAREEDEQALIEIILLSLCDDIIVIPISELGGVAKAYGALLPWMIETQSTDVGCARGPTVDACYSTPSRYLSCPYDDPELHGRSVVDVVPYLKDCFPGEIPSGIQVMTVQ</sequence>
<evidence type="ECO:0000256" key="1">
    <source>
        <dbReference type="ARBA" id="ARBA00010481"/>
    </source>
</evidence>
<feature type="signal peptide" evidence="7">
    <location>
        <begin position="1"/>
        <end position="24"/>
    </location>
</feature>
<proteinExistence type="inferred from homology"/>
<comment type="subcellular location">
    <subcellularLocation>
        <location evidence="6">Golgi apparatus</location>
        <location evidence="6">Golgi stack membrane</location>
        <topology evidence="6">Single-pass type II membrane protein</topology>
    </subcellularLocation>
</comment>
<keyword evidence="5 6" id="KW-0961">Cell wall biogenesis/degradation</keyword>
<dbReference type="PANTHER" id="PTHR31889">
    <property type="entry name" value="FUCOSYLTRANSFERASE 2-RELATED"/>
    <property type="match status" value="1"/>
</dbReference>
<keyword evidence="9" id="KW-1185">Reference proteome</keyword>
<reference evidence="8" key="1">
    <citation type="submission" date="2024-03" db="EMBL/GenBank/DDBJ databases">
        <authorList>
            <consortium name="ELIXIR-Norway"/>
            <consortium name="Elixir Norway"/>
        </authorList>
    </citation>
    <scope>NUCLEOTIDE SEQUENCE</scope>
</reference>